<dbReference type="AlphaFoldDB" id="S4XDQ6"/>
<dbReference type="HOGENOM" id="CLU_2616032_0_0_11"/>
<keyword evidence="2" id="KW-1185">Reference proteome</keyword>
<accession>S4XDQ6</accession>
<gene>
    <name evidence="1" type="ORF">A606_00335</name>
</gene>
<dbReference type="EMBL" id="CP003696">
    <property type="protein sequence ID" value="AGP29725.1"/>
    <property type="molecule type" value="Genomic_DNA"/>
</dbReference>
<dbReference type="STRING" id="1200352.A606_00335"/>
<dbReference type="Proteomes" id="UP000014809">
    <property type="component" value="Chromosome"/>
</dbReference>
<reference evidence="1 2" key="1">
    <citation type="submission" date="2012-06" db="EMBL/GenBank/DDBJ databases">
        <title>Complete genome sequence of Corynebacterium terpenotabidum Y-11 (=DSM 44721).</title>
        <authorList>
            <person name="Ruckert C."/>
            <person name="Albersmeier A."/>
            <person name="Al-Dilaimi A."/>
            <person name="Szczepanowski R."/>
            <person name="Kalinowski J."/>
        </authorList>
    </citation>
    <scope>NUCLEOTIDE SEQUENCE [LARGE SCALE GENOMIC DNA]</scope>
    <source>
        <strain evidence="1 2">Y-11</strain>
    </source>
</reference>
<sequence length="78" mass="7680">MWVHQGFLVEVVGVDGAELVQAGHPVSGGVQIRDAGEFQSEAVEGFSGRCAGSAGGVAADGSLDVDEAALDRGVGPAG</sequence>
<organism evidence="1 2">
    <name type="scientific">Corynebacterium terpenotabidum Y-11</name>
    <dbReference type="NCBI Taxonomy" id="1200352"/>
    <lineage>
        <taxon>Bacteria</taxon>
        <taxon>Bacillati</taxon>
        <taxon>Actinomycetota</taxon>
        <taxon>Actinomycetes</taxon>
        <taxon>Mycobacteriales</taxon>
        <taxon>Corynebacteriaceae</taxon>
        <taxon>Corynebacterium</taxon>
    </lineage>
</organism>
<name>S4XDQ6_9CORY</name>
<dbReference type="KEGG" id="cter:A606_00335"/>
<evidence type="ECO:0000313" key="1">
    <source>
        <dbReference type="EMBL" id="AGP29725.1"/>
    </source>
</evidence>
<evidence type="ECO:0000313" key="2">
    <source>
        <dbReference type="Proteomes" id="UP000014809"/>
    </source>
</evidence>
<proteinExistence type="predicted"/>
<protein>
    <submittedName>
        <fullName evidence="1">Uncharacterized protein</fullName>
    </submittedName>
</protein>